<proteinExistence type="predicted"/>
<accession>F8P5T1</accession>
<feature type="region of interest" description="Disordered" evidence="1">
    <location>
        <begin position="1"/>
        <end position="45"/>
    </location>
</feature>
<feature type="compositionally biased region" description="Low complexity" evidence="1">
    <location>
        <begin position="19"/>
        <end position="32"/>
    </location>
</feature>
<evidence type="ECO:0000313" key="2">
    <source>
        <dbReference type="EMBL" id="EGO21968.1"/>
    </source>
</evidence>
<organism>
    <name type="scientific">Serpula lacrymans var. lacrymans (strain S7.9)</name>
    <name type="common">Dry rot fungus</name>
    <dbReference type="NCBI Taxonomy" id="578457"/>
    <lineage>
        <taxon>Eukaryota</taxon>
        <taxon>Fungi</taxon>
        <taxon>Dikarya</taxon>
        <taxon>Basidiomycota</taxon>
        <taxon>Agaricomycotina</taxon>
        <taxon>Agaricomycetes</taxon>
        <taxon>Agaricomycetidae</taxon>
        <taxon>Boletales</taxon>
        <taxon>Coniophorineae</taxon>
        <taxon>Serpulaceae</taxon>
        <taxon>Serpula</taxon>
    </lineage>
</organism>
<name>F8P5T1_SERL9</name>
<dbReference type="GeneID" id="18811830"/>
<dbReference type="EMBL" id="GL945438">
    <property type="protein sequence ID" value="EGO21968.1"/>
    <property type="molecule type" value="Genomic_DNA"/>
</dbReference>
<feature type="non-terminal residue" evidence="2">
    <location>
        <position position="61"/>
    </location>
</feature>
<dbReference type="AlphaFoldDB" id="F8P5T1"/>
<gene>
    <name evidence="2" type="ORF">SERLADRAFT_397586</name>
</gene>
<protein>
    <submittedName>
        <fullName evidence="2">Uncharacterized protein</fullName>
    </submittedName>
</protein>
<reference evidence="2" key="1">
    <citation type="submission" date="2011-04" db="EMBL/GenBank/DDBJ databases">
        <title>Evolution of plant cell wall degrading machinery underlies the functional diversity of forest fungi.</title>
        <authorList>
            <consortium name="US DOE Joint Genome Institute (JGI-PGF)"/>
            <person name="Eastwood D.C."/>
            <person name="Floudas D."/>
            <person name="Binder M."/>
            <person name="Majcherczyk A."/>
            <person name="Schneider P."/>
            <person name="Aerts A."/>
            <person name="Asiegbu F.O."/>
            <person name="Baker S.E."/>
            <person name="Barry K."/>
            <person name="Bendiksby M."/>
            <person name="Blumentritt M."/>
            <person name="Coutinho P.M."/>
            <person name="Cullen D."/>
            <person name="Cullen D."/>
            <person name="Gathman A."/>
            <person name="Goodell B."/>
            <person name="Henrissat B."/>
            <person name="Ihrmark K."/>
            <person name="Kauserud H."/>
            <person name="Kohler A."/>
            <person name="LaButti K."/>
            <person name="Lapidus A."/>
            <person name="Lavin J.L."/>
            <person name="Lee Y.-H."/>
            <person name="Lindquist E."/>
            <person name="Lilly W."/>
            <person name="Lucas S."/>
            <person name="Morin E."/>
            <person name="Murat C."/>
            <person name="Oguiza J.A."/>
            <person name="Park J."/>
            <person name="Pisabarro A.G."/>
            <person name="Riley R."/>
            <person name="Rosling A."/>
            <person name="Salamov A."/>
            <person name="Schmidt O."/>
            <person name="Schmutz J."/>
            <person name="Skrede I."/>
            <person name="Stenlid J."/>
            <person name="Wiebenga A."/>
            <person name="Xie X."/>
            <person name="Kues U."/>
            <person name="Hibbett D.S."/>
            <person name="Hoffmeister D."/>
            <person name="Hogberg N."/>
            <person name="Martin F."/>
            <person name="Grigoriev I.V."/>
            <person name="Watkinson S.C."/>
        </authorList>
    </citation>
    <scope>NUCLEOTIDE SEQUENCE</scope>
    <source>
        <strain evidence="2">S7.9</strain>
    </source>
</reference>
<dbReference type="HOGENOM" id="CLU_2929187_0_0_1"/>
<sequence>MTTPYTAGGAPQLAPPPQQQAGGLSLQQSFQQHNQSRGIGSAPKIPWALSKAEKKNYDQIF</sequence>
<dbReference type="RefSeq" id="XP_007321754.1">
    <property type="nucleotide sequence ID" value="XM_007321692.1"/>
</dbReference>
<dbReference type="Proteomes" id="UP000008064">
    <property type="component" value="Unassembled WGS sequence"/>
</dbReference>
<evidence type="ECO:0000256" key="1">
    <source>
        <dbReference type="SAM" id="MobiDB-lite"/>
    </source>
</evidence>
<dbReference type="KEGG" id="sla:SERLADRAFT_397586"/>